<organism evidence="1 2">
    <name type="scientific">Pandoraea pulmonicola</name>
    <dbReference type="NCBI Taxonomy" id="93221"/>
    <lineage>
        <taxon>Bacteria</taxon>
        <taxon>Pseudomonadati</taxon>
        <taxon>Pseudomonadota</taxon>
        <taxon>Betaproteobacteria</taxon>
        <taxon>Burkholderiales</taxon>
        <taxon>Burkholderiaceae</taxon>
        <taxon>Pandoraea</taxon>
    </lineage>
</organism>
<dbReference type="InterPro" id="IPR013388">
    <property type="entry name" value="T3SS_OrgA/MxiK"/>
</dbReference>
<dbReference type="Pfam" id="PF09482">
    <property type="entry name" value="OrgA_MxiK"/>
    <property type="match status" value="1"/>
</dbReference>
<dbReference type="RefSeq" id="WP_072636960.1">
    <property type="nucleotide sequence ID" value="NZ_CP010310.2"/>
</dbReference>
<evidence type="ECO:0000313" key="2">
    <source>
        <dbReference type="Proteomes" id="UP000254589"/>
    </source>
</evidence>
<accession>A0AAJ4ZB09</accession>
<dbReference type="EMBL" id="UGSJ01000001">
    <property type="protein sequence ID" value="SUA90047.1"/>
    <property type="molecule type" value="Genomic_DNA"/>
</dbReference>
<reference evidence="1 2" key="1">
    <citation type="submission" date="2018-06" db="EMBL/GenBank/DDBJ databases">
        <authorList>
            <consortium name="Pathogen Informatics"/>
            <person name="Doyle S."/>
        </authorList>
    </citation>
    <scope>NUCLEOTIDE SEQUENCE [LARGE SCALE GENOMIC DNA]</scope>
    <source>
        <strain evidence="1 2">NCTC13159</strain>
    </source>
</reference>
<evidence type="ECO:0000313" key="1">
    <source>
        <dbReference type="EMBL" id="SUA90047.1"/>
    </source>
</evidence>
<name>A0AAJ4ZB09_PANPU</name>
<protein>
    <submittedName>
        <fullName evidence="1">Invasion protein OrgA</fullName>
    </submittedName>
</protein>
<sequence>MSPPSALIRTLYDPVGWADPEWFAHFGVDGRWPRRFANRVMLRRAQLSNVRREDCDSALARWLVLHWADLPAVAYLAGARLARGRLAGGNALTKLRFNALGFLALPIPILDRRPFIDSAFASPVGADVDADRLALASGVSCVKVATRALAFGWQQRIRLKFPYSCDWRDATCAEPPGVALGPRVALRLLQSAAYFYHAENH</sequence>
<proteinExistence type="predicted"/>
<dbReference type="Proteomes" id="UP000254589">
    <property type="component" value="Unassembled WGS sequence"/>
</dbReference>
<dbReference type="AlphaFoldDB" id="A0AAJ4ZB09"/>
<gene>
    <name evidence="1" type="ORF">NCTC13159_01526</name>
</gene>
<comment type="caution">
    <text evidence="1">The sequence shown here is derived from an EMBL/GenBank/DDBJ whole genome shotgun (WGS) entry which is preliminary data.</text>
</comment>